<evidence type="ECO:0000313" key="2">
    <source>
        <dbReference type="Proteomes" id="UP000765509"/>
    </source>
</evidence>
<accession>A0A9Q3GX88</accession>
<keyword evidence="2" id="KW-1185">Reference proteome</keyword>
<reference evidence="1" key="1">
    <citation type="submission" date="2021-03" db="EMBL/GenBank/DDBJ databases">
        <title>Draft genome sequence of rust myrtle Austropuccinia psidii MF-1, a brazilian biotype.</title>
        <authorList>
            <person name="Quecine M.C."/>
            <person name="Pachon D.M.R."/>
            <person name="Bonatelli M.L."/>
            <person name="Correr F.H."/>
            <person name="Franceschini L.M."/>
            <person name="Leite T.F."/>
            <person name="Margarido G.R.A."/>
            <person name="Almeida C.A."/>
            <person name="Ferrarezi J.A."/>
            <person name="Labate C.A."/>
        </authorList>
    </citation>
    <scope>NUCLEOTIDE SEQUENCE</scope>
    <source>
        <strain evidence="1">MF-1</strain>
    </source>
</reference>
<dbReference type="AlphaFoldDB" id="A0A9Q3GX88"/>
<dbReference type="EMBL" id="AVOT02007160">
    <property type="protein sequence ID" value="MBW0483281.1"/>
    <property type="molecule type" value="Genomic_DNA"/>
</dbReference>
<gene>
    <name evidence="1" type="ORF">O181_022996</name>
</gene>
<dbReference type="Proteomes" id="UP000765509">
    <property type="component" value="Unassembled WGS sequence"/>
</dbReference>
<organism evidence="1 2">
    <name type="scientific">Austropuccinia psidii MF-1</name>
    <dbReference type="NCBI Taxonomy" id="1389203"/>
    <lineage>
        <taxon>Eukaryota</taxon>
        <taxon>Fungi</taxon>
        <taxon>Dikarya</taxon>
        <taxon>Basidiomycota</taxon>
        <taxon>Pucciniomycotina</taxon>
        <taxon>Pucciniomycetes</taxon>
        <taxon>Pucciniales</taxon>
        <taxon>Sphaerophragmiaceae</taxon>
        <taxon>Austropuccinia</taxon>
    </lineage>
</organism>
<proteinExistence type="predicted"/>
<evidence type="ECO:0000313" key="1">
    <source>
        <dbReference type="EMBL" id="MBW0483281.1"/>
    </source>
</evidence>
<name>A0A9Q3GX88_9BASI</name>
<comment type="caution">
    <text evidence="1">The sequence shown here is derived from an EMBL/GenBank/DDBJ whole genome shotgun (WGS) entry which is preliminary data.</text>
</comment>
<sequence length="96" mass="11285">MSSVHLRSLEVPRNQEEDRPRLFRNREAWSGHHGGWKNTQGNHSHTTIHLSIQQEPQIRGLEEYVSRYLAPLTPQRLFLMEHRQQGVQSSFTQGRT</sequence>
<protein>
    <submittedName>
        <fullName evidence="1">Uncharacterized protein</fullName>
    </submittedName>
</protein>